<evidence type="ECO:0000256" key="2">
    <source>
        <dbReference type="ARBA" id="ARBA00022801"/>
    </source>
</evidence>
<protein>
    <submittedName>
        <fullName evidence="5">Amidase signature domain-containing protein</fullName>
    </submittedName>
</protein>
<keyword evidence="2" id="KW-0378">Hydrolase</keyword>
<dbReference type="Pfam" id="PF01425">
    <property type="entry name" value="Amidase"/>
    <property type="match status" value="1"/>
</dbReference>
<dbReference type="InterPro" id="IPR036928">
    <property type="entry name" value="AS_sf"/>
</dbReference>
<dbReference type="GO" id="GO:0016787">
    <property type="term" value="F:hydrolase activity"/>
    <property type="evidence" value="ECO:0007669"/>
    <property type="project" value="UniProtKB-KW"/>
</dbReference>
<dbReference type="Gene3D" id="3.90.1300.10">
    <property type="entry name" value="Amidase signature (AS) domain"/>
    <property type="match status" value="1"/>
</dbReference>
<proteinExistence type="inferred from homology"/>
<evidence type="ECO:0000313" key="6">
    <source>
        <dbReference type="Proteomes" id="UP001172102"/>
    </source>
</evidence>
<dbReference type="AlphaFoldDB" id="A0AA39ZR71"/>
<feature type="domain" description="Amidase" evidence="4">
    <location>
        <begin position="16"/>
        <end position="197"/>
    </location>
</feature>
<comment type="similarity">
    <text evidence="1">Belongs to the amidase family.</text>
</comment>
<dbReference type="PANTHER" id="PTHR46072">
    <property type="entry name" value="AMIDASE-RELATED-RELATED"/>
    <property type="match status" value="1"/>
</dbReference>
<gene>
    <name evidence="5" type="ORF">B0H67DRAFT_392740</name>
</gene>
<dbReference type="EMBL" id="JAUKUA010000009">
    <property type="protein sequence ID" value="KAK0702143.1"/>
    <property type="molecule type" value="Genomic_DNA"/>
</dbReference>
<organism evidence="5 6">
    <name type="scientific">Lasiosphaeris hirsuta</name>
    <dbReference type="NCBI Taxonomy" id="260670"/>
    <lineage>
        <taxon>Eukaryota</taxon>
        <taxon>Fungi</taxon>
        <taxon>Dikarya</taxon>
        <taxon>Ascomycota</taxon>
        <taxon>Pezizomycotina</taxon>
        <taxon>Sordariomycetes</taxon>
        <taxon>Sordariomycetidae</taxon>
        <taxon>Sordariales</taxon>
        <taxon>Lasiosphaeriaceae</taxon>
        <taxon>Lasiosphaeris</taxon>
    </lineage>
</organism>
<reference evidence="5" key="1">
    <citation type="submission" date="2023-06" db="EMBL/GenBank/DDBJ databases">
        <title>Genome-scale phylogeny and comparative genomics of the fungal order Sordariales.</title>
        <authorList>
            <consortium name="Lawrence Berkeley National Laboratory"/>
            <person name="Hensen N."/>
            <person name="Bonometti L."/>
            <person name="Westerberg I."/>
            <person name="Brannstrom I.O."/>
            <person name="Guillou S."/>
            <person name="Cros-Aarteil S."/>
            <person name="Calhoun S."/>
            <person name="Haridas S."/>
            <person name="Kuo A."/>
            <person name="Mondo S."/>
            <person name="Pangilinan J."/>
            <person name="Riley R."/>
            <person name="Labutti K."/>
            <person name="Andreopoulos B."/>
            <person name="Lipzen A."/>
            <person name="Chen C."/>
            <person name="Yanf M."/>
            <person name="Daum C."/>
            <person name="Ng V."/>
            <person name="Clum A."/>
            <person name="Steindorff A."/>
            <person name="Ohm R."/>
            <person name="Martin F."/>
            <person name="Silar P."/>
            <person name="Natvig D."/>
            <person name="Lalanne C."/>
            <person name="Gautier V."/>
            <person name="Ament-Velasquez S.L."/>
            <person name="Kruys A."/>
            <person name="Hutchinson M.I."/>
            <person name="Powell A.J."/>
            <person name="Barry K."/>
            <person name="Miller A.N."/>
            <person name="Grigoriev I.V."/>
            <person name="Debuchy R."/>
            <person name="Gladieux P."/>
            <person name="Thoren M.H."/>
            <person name="Johannesson H."/>
        </authorList>
    </citation>
    <scope>NUCLEOTIDE SEQUENCE</scope>
    <source>
        <strain evidence="5">SMH4607-1</strain>
    </source>
</reference>
<evidence type="ECO:0000313" key="5">
    <source>
        <dbReference type="EMBL" id="KAK0702143.1"/>
    </source>
</evidence>
<feature type="compositionally biased region" description="Basic and acidic residues" evidence="3">
    <location>
        <begin position="195"/>
        <end position="204"/>
    </location>
</feature>
<comment type="caution">
    <text evidence="5">The sequence shown here is derived from an EMBL/GenBank/DDBJ whole genome shotgun (WGS) entry which is preliminary data.</text>
</comment>
<accession>A0AA39ZR71</accession>
<evidence type="ECO:0000256" key="1">
    <source>
        <dbReference type="ARBA" id="ARBA00009199"/>
    </source>
</evidence>
<feature type="region of interest" description="Disordered" evidence="3">
    <location>
        <begin position="183"/>
        <end position="204"/>
    </location>
</feature>
<dbReference type="PANTHER" id="PTHR46072:SF8">
    <property type="entry name" value="AMIDASE DOMAIN-CONTAINING PROTEIN"/>
    <property type="match status" value="1"/>
</dbReference>
<evidence type="ECO:0000259" key="4">
    <source>
        <dbReference type="Pfam" id="PF01425"/>
    </source>
</evidence>
<dbReference type="Proteomes" id="UP001172102">
    <property type="component" value="Unassembled WGS sequence"/>
</dbReference>
<evidence type="ECO:0000256" key="3">
    <source>
        <dbReference type="SAM" id="MobiDB-lite"/>
    </source>
</evidence>
<sequence>MWISSFIHNPCSKSNWLGEANNHILGYNLNPRNQGFSSGGSSSGEGAMQALRGSAVRFGTDIGGSVSMPAAFNGVFSIKPSVGRLPTLGMPNSSPGQMNIATVPGLLANSNGSLRLVLKAVLSTEPWLTDPDVHPIPWRKPQDIKSNKLAFGFMETNGIARSHPPILRALNMAKNALQQKGHKGVIPWQGSSHQEASEIHVRRK</sequence>
<dbReference type="SUPFAM" id="SSF75304">
    <property type="entry name" value="Amidase signature (AS) enzymes"/>
    <property type="match status" value="1"/>
</dbReference>
<keyword evidence="6" id="KW-1185">Reference proteome</keyword>
<dbReference type="InterPro" id="IPR023631">
    <property type="entry name" value="Amidase_dom"/>
</dbReference>
<name>A0AA39ZR71_9PEZI</name>